<evidence type="ECO:0000256" key="8">
    <source>
        <dbReference type="ARBA" id="ARBA00022927"/>
    </source>
</evidence>
<dbReference type="InterPro" id="IPR001680">
    <property type="entry name" value="WD40_rpt"/>
</dbReference>
<comment type="caution">
    <text evidence="12">The sequence shown here is derived from an EMBL/GenBank/DDBJ whole genome shotgun (WGS) entry which is preliminary data.</text>
</comment>
<keyword evidence="5" id="KW-0677">Repeat</keyword>
<dbReference type="OrthoDB" id="2013972at2759"/>
<keyword evidence="8" id="KW-0653">Protein transport</keyword>
<gene>
    <name evidence="12" type="ORF">INT46_004110</name>
</gene>
<evidence type="ECO:0000256" key="9">
    <source>
        <dbReference type="ARBA" id="ARBA00022989"/>
    </source>
</evidence>
<evidence type="ECO:0000256" key="4">
    <source>
        <dbReference type="ARBA" id="ARBA00022692"/>
    </source>
</evidence>
<dbReference type="Proteomes" id="UP000650833">
    <property type="component" value="Unassembled WGS sequence"/>
</dbReference>
<dbReference type="AlphaFoldDB" id="A0A8H7QYR1"/>
<comment type="subcellular location">
    <subcellularLocation>
        <location evidence="1">Endoplasmic reticulum membrane</location>
        <topology evidence="1">Single-pass membrane protein</topology>
    </subcellularLocation>
</comment>
<keyword evidence="3" id="KW-0853">WD repeat</keyword>
<dbReference type="SMART" id="SM00320">
    <property type="entry name" value="WD40"/>
    <property type="match status" value="3"/>
</dbReference>
<keyword evidence="13" id="KW-1185">Reference proteome</keyword>
<dbReference type="GO" id="GO:0003400">
    <property type="term" value="P:regulation of COPII vesicle coating"/>
    <property type="evidence" value="ECO:0007669"/>
    <property type="project" value="TreeGrafter"/>
</dbReference>
<keyword evidence="10 11" id="KW-0472">Membrane</keyword>
<dbReference type="GO" id="GO:0005789">
    <property type="term" value="C:endoplasmic reticulum membrane"/>
    <property type="evidence" value="ECO:0007669"/>
    <property type="project" value="UniProtKB-SubCell"/>
</dbReference>
<dbReference type="Pfam" id="PF00400">
    <property type="entry name" value="WD40"/>
    <property type="match status" value="1"/>
</dbReference>
<keyword evidence="7" id="KW-0931">ER-Golgi transport</keyword>
<evidence type="ECO:0000313" key="13">
    <source>
        <dbReference type="Proteomes" id="UP000650833"/>
    </source>
</evidence>
<dbReference type="Gene3D" id="2.130.10.10">
    <property type="entry name" value="YVTN repeat-like/Quinoprotein amine dehydrogenase"/>
    <property type="match status" value="1"/>
</dbReference>
<organism evidence="12 13">
    <name type="scientific">Mucor plumbeus</name>
    <dbReference type="NCBI Taxonomy" id="97098"/>
    <lineage>
        <taxon>Eukaryota</taxon>
        <taxon>Fungi</taxon>
        <taxon>Fungi incertae sedis</taxon>
        <taxon>Mucoromycota</taxon>
        <taxon>Mucoromycotina</taxon>
        <taxon>Mucoromycetes</taxon>
        <taxon>Mucorales</taxon>
        <taxon>Mucorineae</taxon>
        <taxon>Mucoraceae</taxon>
        <taxon>Mucor</taxon>
    </lineage>
</organism>
<evidence type="ECO:0000256" key="3">
    <source>
        <dbReference type="ARBA" id="ARBA00022574"/>
    </source>
</evidence>
<dbReference type="SUPFAM" id="SSF50978">
    <property type="entry name" value="WD40 repeat-like"/>
    <property type="match status" value="1"/>
</dbReference>
<evidence type="ECO:0000256" key="7">
    <source>
        <dbReference type="ARBA" id="ARBA00022892"/>
    </source>
</evidence>
<evidence type="ECO:0000256" key="5">
    <source>
        <dbReference type="ARBA" id="ARBA00022737"/>
    </source>
</evidence>
<proteinExistence type="predicted"/>
<reference evidence="12" key="1">
    <citation type="submission" date="2020-12" db="EMBL/GenBank/DDBJ databases">
        <title>Metabolic potential, ecology and presence of endohyphal bacteria is reflected in genomic diversity of Mucoromycotina.</title>
        <authorList>
            <person name="Muszewska A."/>
            <person name="Okrasinska A."/>
            <person name="Steczkiewicz K."/>
            <person name="Drgas O."/>
            <person name="Orlowska M."/>
            <person name="Perlinska-Lenart U."/>
            <person name="Aleksandrzak-Piekarczyk T."/>
            <person name="Szatraj K."/>
            <person name="Zielenkiewicz U."/>
            <person name="Pilsyk S."/>
            <person name="Malc E."/>
            <person name="Mieczkowski P."/>
            <person name="Kruszewska J.S."/>
            <person name="Biernat P."/>
            <person name="Pawlowska J."/>
        </authorList>
    </citation>
    <scope>NUCLEOTIDE SEQUENCE</scope>
    <source>
        <strain evidence="12">CBS 226.32</strain>
    </source>
</reference>
<keyword evidence="2" id="KW-0813">Transport</keyword>
<dbReference type="GO" id="GO:0005085">
    <property type="term" value="F:guanyl-nucleotide exchange factor activity"/>
    <property type="evidence" value="ECO:0007669"/>
    <property type="project" value="InterPro"/>
</dbReference>
<dbReference type="GO" id="GO:0015031">
    <property type="term" value="P:protein transport"/>
    <property type="evidence" value="ECO:0007669"/>
    <property type="project" value="UniProtKB-KW"/>
</dbReference>
<keyword evidence="6" id="KW-0256">Endoplasmic reticulum</keyword>
<evidence type="ECO:0000256" key="2">
    <source>
        <dbReference type="ARBA" id="ARBA00022448"/>
    </source>
</evidence>
<feature type="transmembrane region" description="Helical" evidence="11">
    <location>
        <begin position="353"/>
        <end position="373"/>
    </location>
</feature>
<dbReference type="InterPro" id="IPR036322">
    <property type="entry name" value="WD40_repeat_dom_sf"/>
</dbReference>
<evidence type="ECO:0000256" key="10">
    <source>
        <dbReference type="ARBA" id="ARBA00023136"/>
    </source>
</evidence>
<dbReference type="GO" id="GO:0006888">
    <property type="term" value="P:endoplasmic reticulum to Golgi vesicle-mediated transport"/>
    <property type="evidence" value="ECO:0007669"/>
    <property type="project" value="TreeGrafter"/>
</dbReference>
<accession>A0A8H7QYR1</accession>
<name>A0A8H7QYR1_9FUNG</name>
<dbReference type="PANTHER" id="PTHR23284">
    <property type="entry name" value="PROLACTIN REGULATORY ELEMENT BINDING PROTEIN"/>
    <property type="match status" value="1"/>
</dbReference>
<evidence type="ECO:0000256" key="11">
    <source>
        <dbReference type="SAM" id="Phobius"/>
    </source>
</evidence>
<evidence type="ECO:0000256" key="1">
    <source>
        <dbReference type="ARBA" id="ARBA00004389"/>
    </source>
</evidence>
<evidence type="ECO:0000313" key="12">
    <source>
        <dbReference type="EMBL" id="KAG2200041.1"/>
    </source>
</evidence>
<dbReference type="EMBL" id="JAEPRC010000328">
    <property type="protein sequence ID" value="KAG2200041.1"/>
    <property type="molecule type" value="Genomic_DNA"/>
</dbReference>
<protein>
    <submittedName>
        <fullName evidence="12">Uncharacterized protein</fullName>
    </submittedName>
</protein>
<keyword evidence="4 11" id="KW-0812">Transmembrane</keyword>
<sequence length="472" mass="51367">MSCPTFKVSVGIPVFGLGFTKKNQLILGGGGGASRSGVKNKLVSYKIDTRRKDLEEDAAFDFEAAEDAPMCLDVHPFSPYVVAGVNGTEEDMKIGTNKNCRTFKILEDKLEIEKAVNTLESRKAEDYQKVVRFNESGTLVATGTTDGRVQVFKYPEFESISKAITVSKDDEVLDVDINLENEKLTCVLRDGLKLINLRGKNVGQVVQTISSSTIIKKSTAHFRAFRYGRGFTKDFGFAVVNGIAKPGAYIVKYDAYSLDQIKLVKVGNKPITAFAISQDGAILAFASADLSITLLDALSFRTLTKVKDAHGFSITCIAVSPDRRLLASASADNTCRIVSLPVQFGTGVSINPLHTLLLACVVAAILVWILNFIDLQPFYNLDDGKDIIEVSDATAKAIMPQTTSSVYKPSSSIDSIIESIATEAPVIQVVSQEPVVVIEKEEKASIKVEKPNVIHKSKTIHAETSNNNRDEL</sequence>
<dbReference type="PANTHER" id="PTHR23284:SF0">
    <property type="entry name" value="PROLACTIN REGULATORY ELEMENT-BINDING PROTEIN"/>
    <property type="match status" value="1"/>
</dbReference>
<dbReference type="InterPro" id="IPR045260">
    <property type="entry name" value="Sec12-like"/>
</dbReference>
<dbReference type="InterPro" id="IPR015943">
    <property type="entry name" value="WD40/YVTN_repeat-like_dom_sf"/>
</dbReference>
<keyword evidence="9 11" id="KW-1133">Transmembrane helix</keyword>
<evidence type="ECO:0000256" key="6">
    <source>
        <dbReference type="ARBA" id="ARBA00022824"/>
    </source>
</evidence>